<protein>
    <submittedName>
        <fullName evidence="1">Uncharacterized protein</fullName>
    </submittedName>
</protein>
<evidence type="ECO:0000313" key="1">
    <source>
        <dbReference type="EMBL" id="MBE1575478.1"/>
    </source>
</evidence>
<comment type="caution">
    <text evidence="1">The sequence shown here is derived from an EMBL/GenBank/DDBJ whole genome shotgun (WGS) entry which is preliminary data.</text>
</comment>
<dbReference type="RefSeq" id="WP_192742983.1">
    <property type="nucleotide sequence ID" value="NZ_JADBEJ010000004.1"/>
</dbReference>
<proteinExistence type="predicted"/>
<sequence>MDSAGNFDLPTPREPFEASFEQPVWCYDQALKSGDRRYSAYVAMVSATEGDRLRRKLNSLIGELLHWAVHQPGAATSEDETST</sequence>
<reference evidence="1 2" key="1">
    <citation type="submission" date="2020-10" db="EMBL/GenBank/DDBJ databases">
        <title>Sequencing the genomes of 1000 actinobacteria strains.</title>
        <authorList>
            <person name="Klenk H.-P."/>
        </authorList>
    </citation>
    <scope>NUCLEOTIDE SEQUENCE [LARGE SCALE GENOMIC DNA]</scope>
    <source>
        <strain evidence="1 2">DSM 46661</strain>
    </source>
</reference>
<evidence type="ECO:0000313" key="2">
    <source>
        <dbReference type="Proteomes" id="UP000656548"/>
    </source>
</evidence>
<dbReference type="Proteomes" id="UP000656548">
    <property type="component" value="Unassembled WGS sequence"/>
</dbReference>
<accession>A0ABR9L428</accession>
<organism evidence="1 2">
    <name type="scientific">Amycolatopsis roodepoortensis</name>
    <dbReference type="NCBI Taxonomy" id="700274"/>
    <lineage>
        <taxon>Bacteria</taxon>
        <taxon>Bacillati</taxon>
        <taxon>Actinomycetota</taxon>
        <taxon>Actinomycetes</taxon>
        <taxon>Pseudonocardiales</taxon>
        <taxon>Pseudonocardiaceae</taxon>
        <taxon>Amycolatopsis</taxon>
    </lineage>
</organism>
<dbReference type="EMBL" id="JADBEJ010000004">
    <property type="protein sequence ID" value="MBE1575478.1"/>
    <property type="molecule type" value="Genomic_DNA"/>
</dbReference>
<name>A0ABR9L428_9PSEU</name>
<gene>
    <name evidence="1" type="ORF">H4W30_002525</name>
</gene>
<keyword evidence="2" id="KW-1185">Reference proteome</keyword>